<evidence type="ECO:0000256" key="10">
    <source>
        <dbReference type="SAM" id="MobiDB-lite"/>
    </source>
</evidence>
<evidence type="ECO:0000256" key="1">
    <source>
        <dbReference type="ARBA" id="ARBA00001946"/>
    </source>
</evidence>
<evidence type="ECO:0000256" key="5">
    <source>
        <dbReference type="ARBA" id="ARBA00022723"/>
    </source>
</evidence>
<feature type="non-terminal residue" evidence="12">
    <location>
        <position position="1"/>
    </location>
</feature>
<comment type="cofactor">
    <cofactor evidence="1">
        <name>Mg(2+)</name>
        <dbReference type="ChEBI" id="CHEBI:18420"/>
    </cofactor>
</comment>
<keyword evidence="9" id="KW-0460">Magnesium</keyword>
<evidence type="ECO:0000256" key="6">
    <source>
        <dbReference type="ARBA" id="ARBA00022741"/>
    </source>
</evidence>
<evidence type="ECO:0000259" key="11">
    <source>
        <dbReference type="Pfam" id="PF05770"/>
    </source>
</evidence>
<evidence type="ECO:0000313" key="12">
    <source>
        <dbReference type="EMBL" id="JAS20475.1"/>
    </source>
</evidence>
<protein>
    <recommendedName>
        <fullName evidence="3">inositol-1,3,4-trisphosphate 5/6-kinase</fullName>
        <ecNumber evidence="3">2.7.1.159</ecNumber>
    </recommendedName>
</protein>
<dbReference type="PANTHER" id="PTHR14217:SF1">
    <property type="entry name" value="INOSITOL-TETRAKISPHOSPHATE 1-KINASE"/>
    <property type="match status" value="1"/>
</dbReference>
<feature type="domain" description="Inositol 1,3,4-trisphosphate 5/6-kinase ATP-grasp" evidence="11">
    <location>
        <begin position="1"/>
        <end position="119"/>
    </location>
</feature>
<keyword evidence="6" id="KW-0547">Nucleotide-binding</keyword>
<comment type="similarity">
    <text evidence="2">Belongs to the ITPK1 family.</text>
</comment>
<evidence type="ECO:0000256" key="3">
    <source>
        <dbReference type="ARBA" id="ARBA00012017"/>
    </source>
</evidence>
<dbReference type="Pfam" id="PF05770">
    <property type="entry name" value="Ins134_P3_kin"/>
    <property type="match status" value="1"/>
</dbReference>
<evidence type="ECO:0000256" key="2">
    <source>
        <dbReference type="ARBA" id="ARBA00009601"/>
    </source>
</evidence>
<reference evidence="12" key="1">
    <citation type="submission" date="2015-12" db="EMBL/GenBank/DDBJ databases">
        <title>De novo transcriptome assembly of four potential Pierce s Disease insect vectors from Arizona vineyards.</title>
        <authorList>
            <person name="Tassone E.E."/>
        </authorList>
    </citation>
    <scope>NUCLEOTIDE SEQUENCE</scope>
</reference>
<dbReference type="EMBL" id="GEDC01016823">
    <property type="protein sequence ID" value="JAS20475.1"/>
    <property type="molecule type" value="Transcribed_RNA"/>
</dbReference>
<name>A0A1B6D4H2_9HEMI</name>
<dbReference type="GO" id="GO:0052725">
    <property type="term" value="F:inositol-1,3,4-trisphosphate 6-kinase activity"/>
    <property type="evidence" value="ECO:0007669"/>
    <property type="project" value="InterPro"/>
</dbReference>
<feature type="compositionally biased region" description="Low complexity" evidence="10">
    <location>
        <begin position="36"/>
        <end position="46"/>
    </location>
</feature>
<feature type="region of interest" description="Disordered" evidence="10">
    <location>
        <begin position="139"/>
        <end position="195"/>
    </location>
</feature>
<dbReference type="GO" id="GO:0005737">
    <property type="term" value="C:cytoplasm"/>
    <property type="evidence" value="ECO:0007669"/>
    <property type="project" value="TreeGrafter"/>
</dbReference>
<evidence type="ECO:0000256" key="9">
    <source>
        <dbReference type="ARBA" id="ARBA00022842"/>
    </source>
</evidence>
<dbReference type="SUPFAM" id="SSF56059">
    <property type="entry name" value="Glutathione synthetase ATP-binding domain-like"/>
    <property type="match status" value="1"/>
</dbReference>
<dbReference type="PANTHER" id="PTHR14217">
    <property type="entry name" value="INOSITOL-TETRAKISPHOSPHATE 1-KINASE"/>
    <property type="match status" value="1"/>
</dbReference>
<keyword evidence="7" id="KW-0418">Kinase</keyword>
<dbReference type="GO" id="GO:0052726">
    <property type="term" value="F:inositol-1,3,4-trisphosphate 5-kinase activity"/>
    <property type="evidence" value="ECO:0007669"/>
    <property type="project" value="InterPro"/>
</dbReference>
<gene>
    <name evidence="12" type="ORF">g.30224</name>
</gene>
<accession>A0A1B6D4H2</accession>
<evidence type="ECO:0000256" key="8">
    <source>
        <dbReference type="ARBA" id="ARBA00022840"/>
    </source>
</evidence>
<evidence type="ECO:0000256" key="4">
    <source>
        <dbReference type="ARBA" id="ARBA00022679"/>
    </source>
</evidence>
<dbReference type="InterPro" id="IPR040464">
    <property type="entry name" value="InsP(3)kin_ATP-grasp"/>
</dbReference>
<organism evidence="12">
    <name type="scientific">Clastoptera arizonana</name>
    <name type="common">Arizona spittle bug</name>
    <dbReference type="NCBI Taxonomy" id="38151"/>
    <lineage>
        <taxon>Eukaryota</taxon>
        <taxon>Metazoa</taxon>
        <taxon>Ecdysozoa</taxon>
        <taxon>Arthropoda</taxon>
        <taxon>Hexapoda</taxon>
        <taxon>Insecta</taxon>
        <taxon>Pterygota</taxon>
        <taxon>Neoptera</taxon>
        <taxon>Paraneoptera</taxon>
        <taxon>Hemiptera</taxon>
        <taxon>Auchenorrhyncha</taxon>
        <taxon>Cercopoidea</taxon>
        <taxon>Clastopteridae</taxon>
        <taxon>Clastoptera</taxon>
    </lineage>
</organism>
<sequence length="195" mass="21544">IYVLGEDFKVVERPSLKNFYPSDRASIHFDSHTVSKPDSSSSLSILDPEDTENASPGLKADPEKLAKIVSTVSRELGMSLLGIDVVVDNTTGRHAIIDINAYPGYDGYPGFFDGLMTCILKTVEEHKIKIGAQENKSPNEFTIKNIPDQDDSGFDTSDSSDEKKRTQRLKCLIPSTNRSSSSSSTVNKKFTERQH</sequence>
<dbReference type="AlphaFoldDB" id="A0A1B6D4H2"/>
<keyword evidence="8" id="KW-0067">ATP-binding</keyword>
<dbReference type="GO" id="GO:0047325">
    <property type="term" value="F:inositol-3,4,5,6-tetrakisphosphate 1-kinase activity"/>
    <property type="evidence" value="ECO:0007669"/>
    <property type="project" value="InterPro"/>
</dbReference>
<dbReference type="GO" id="GO:0005524">
    <property type="term" value="F:ATP binding"/>
    <property type="evidence" value="ECO:0007669"/>
    <property type="project" value="UniProtKB-KW"/>
</dbReference>
<dbReference type="InterPro" id="IPR008656">
    <property type="entry name" value="Inositol_tetrakis-P_1-kinase"/>
</dbReference>
<dbReference type="GO" id="GO:0000287">
    <property type="term" value="F:magnesium ion binding"/>
    <property type="evidence" value="ECO:0007669"/>
    <property type="project" value="InterPro"/>
</dbReference>
<evidence type="ECO:0000256" key="7">
    <source>
        <dbReference type="ARBA" id="ARBA00022777"/>
    </source>
</evidence>
<dbReference type="Gene3D" id="3.30.470.20">
    <property type="entry name" value="ATP-grasp fold, B domain"/>
    <property type="match status" value="1"/>
</dbReference>
<dbReference type="GO" id="GO:0032957">
    <property type="term" value="P:inositol trisphosphate metabolic process"/>
    <property type="evidence" value="ECO:0007669"/>
    <property type="project" value="InterPro"/>
</dbReference>
<feature type="region of interest" description="Disordered" evidence="10">
    <location>
        <begin position="31"/>
        <end position="58"/>
    </location>
</feature>
<keyword evidence="4" id="KW-0808">Transferase</keyword>
<proteinExistence type="inferred from homology"/>
<dbReference type="EC" id="2.7.1.159" evidence="3"/>
<keyword evidence="5" id="KW-0479">Metal-binding</keyword>